<evidence type="ECO:0000313" key="2">
    <source>
        <dbReference type="Proteomes" id="UP000007721"/>
    </source>
</evidence>
<dbReference type="AlphaFoldDB" id="B9M2A9"/>
<dbReference type="Proteomes" id="UP000007721">
    <property type="component" value="Chromosome"/>
</dbReference>
<proteinExistence type="predicted"/>
<keyword evidence="2" id="KW-1185">Reference proteome</keyword>
<name>B9M2A9_GEODF</name>
<dbReference type="OrthoDB" id="5398660at2"/>
<dbReference type="Pfam" id="PF13103">
    <property type="entry name" value="TonB_2"/>
    <property type="match status" value="1"/>
</dbReference>
<dbReference type="HOGENOM" id="CLU_102126_0_0_7"/>
<dbReference type="RefSeq" id="WP_012647955.1">
    <property type="nucleotide sequence ID" value="NC_011979.1"/>
</dbReference>
<dbReference type="SUPFAM" id="SSF74653">
    <property type="entry name" value="TolA/TonB C-terminal domain"/>
    <property type="match status" value="1"/>
</dbReference>
<sequence length="237" mass="25784">MAQALEVMPSSLQPRGHQAFRLTVVLSILLHLTVFAGLTGSKNGRVGKKNIAFMDMTMSYPAARPETSASVFRNPHSAIPQQIPARAISDPSELSNMQEKIEKNLQASGSASAIQQVSVGLGATRGYFRSLGDGETLREDIQAYYFELLQNINEKWWLDKDIDRMGIKEVVMNIVIARDGTIVAKELVHSSGNTGYDKAVLKALDGAGSLPPLPETYNGDFFLAPIRLVAPLNLLAS</sequence>
<gene>
    <name evidence="1" type="ordered locus">Geob_2883</name>
</gene>
<dbReference type="STRING" id="316067.Geob_2883"/>
<evidence type="ECO:0008006" key="3">
    <source>
        <dbReference type="Google" id="ProtNLM"/>
    </source>
</evidence>
<evidence type="ECO:0000313" key="1">
    <source>
        <dbReference type="EMBL" id="ACM21227.1"/>
    </source>
</evidence>
<reference evidence="1 2" key="1">
    <citation type="submission" date="2009-01" db="EMBL/GenBank/DDBJ databases">
        <title>Complete sequence of Geobacter sp. FRC-32.</title>
        <authorList>
            <consortium name="US DOE Joint Genome Institute"/>
            <person name="Lucas S."/>
            <person name="Copeland A."/>
            <person name="Lapidus A."/>
            <person name="Glavina del Rio T."/>
            <person name="Dalin E."/>
            <person name="Tice H."/>
            <person name="Bruce D."/>
            <person name="Goodwin L."/>
            <person name="Pitluck S."/>
            <person name="Saunders E."/>
            <person name="Brettin T."/>
            <person name="Detter J.C."/>
            <person name="Han C."/>
            <person name="Larimer F."/>
            <person name="Land M."/>
            <person name="Hauser L."/>
            <person name="Kyrpides N."/>
            <person name="Ovchinnikova G."/>
            <person name="Kostka J."/>
            <person name="Richardson P."/>
        </authorList>
    </citation>
    <scope>NUCLEOTIDE SEQUENCE [LARGE SCALE GENOMIC DNA]</scope>
    <source>
        <strain evidence="2">DSM 22248 / JCM 15807 / FRC-32</strain>
    </source>
</reference>
<dbReference type="KEGG" id="geo:Geob_2883"/>
<accession>B9M2A9</accession>
<protein>
    <recommendedName>
        <fullName evidence="3">TonB C-terminal domain-containing protein</fullName>
    </recommendedName>
</protein>
<dbReference type="EMBL" id="CP001390">
    <property type="protein sequence ID" value="ACM21227.1"/>
    <property type="molecule type" value="Genomic_DNA"/>
</dbReference>
<dbReference type="Gene3D" id="3.30.1150.10">
    <property type="match status" value="1"/>
</dbReference>
<organism evidence="1 2">
    <name type="scientific">Geotalea daltonii (strain DSM 22248 / JCM 15807 / FRC-32)</name>
    <name type="common">Geobacter daltonii</name>
    <dbReference type="NCBI Taxonomy" id="316067"/>
    <lineage>
        <taxon>Bacteria</taxon>
        <taxon>Pseudomonadati</taxon>
        <taxon>Thermodesulfobacteriota</taxon>
        <taxon>Desulfuromonadia</taxon>
        <taxon>Geobacterales</taxon>
        <taxon>Geobacteraceae</taxon>
        <taxon>Geotalea</taxon>
    </lineage>
</organism>
<dbReference type="eggNOG" id="COG0810">
    <property type="taxonomic scope" value="Bacteria"/>
</dbReference>